<keyword evidence="1" id="KW-0812">Transmembrane</keyword>
<accession>A0AAD4DU08</accession>
<sequence length="230" mass="25891">MADDEDLAREIFRITLEDKISVENDDYVDSESVALGMSRMRLADEAINDREPSAQHENQAWQDYHTLYLLDHEADHHVRTVTDVINTLDSIGDKQALAMLSEGHTWLEKSLGKVMNMDVGTDTCNEQFRHAQLQLLQDTKEAAKSIMCVIAHRKKQDPNLKNNASEAVETDRVTSNIGYMAPLSFFPFILALVCLRLALLYRLSIDRILGTVPVPRLPPIAPTCARAFGL</sequence>
<evidence type="ECO:0000256" key="1">
    <source>
        <dbReference type="SAM" id="Phobius"/>
    </source>
</evidence>
<dbReference type="RefSeq" id="XP_041218710.1">
    <property type="nucleotide sequence ID" value="XM_041368354.1"/>
</dbReference>
<reference evidence="2" key="1">
    <citation type="journal article" date="2020" name="New Phytol.">
        <title>Comparative genomics reveals dynamic genome evolution in host specialist ectomycorrhizal fungi.</title>
        <authorList>
            <person name="Lofgren L.A."/>
            <person name="Nguyen N.H."/>
            <person name="Vilgalys R."/>
            <person name="Ruytinx J."/>
            <person name="Liao H.L."/>
            <person name="Branco S."/>
            <person name="Kuo A."/>
            <person name="LaButti K."/>
            <person name="Lipzen A."/>
            <person name="Andreopoulos W."/>
            <person name="Pangilinan J."/>
            <person name="Riley R."/>
            <person name="Hundley H."/>
            <person name="Na H."/>
            <person name="Barry K."/>
            <person name="Grigoriev I.V."/>
            <person name="Stajich J.E."/>
            <person name="Kennedy P.G."/>
        </authorList>
    </citation>
    <scope>NUCLEOTIDE SEQUENCE</scope>
    <source>
        <strain evidence="2">FC203</strain>
    </source>
</reference>
<feature type="transmembrane region" description="Helical" evidence="1">
    <location>
        <begin position="179"/>
        <end position="199"/>
    </location>
</feature>
<keyword evidence="3" id="KW-1185">Reference proteome</keyword>
<keyword evidence="1" id="KW-1133">Transmembrane helix</keyword>
<proteinExistence type="predicted"/>
<gene>
    <name evidence="2" type="ORF">F5891DRAFT_1196759</name>
</gene>
<evidence type="ECO:0000313" key="3">
    <source>
        <dbReference type="Proteomes" id="UP001195769"/>
    </source>
</evidence>
<protein>
    <submittedName>
        <fullName evidence="2">Uncharacterized protein</fullName>
    </submittedName>
</protein>
<name>A0AAD4DU08_9AGAM</name>
<organism evidence="2 3">
    <name type="scientific">Suillus fuscotomentosus</name>
    <dbReference type="NCBI Taxonomy" id="1912939"/>
    <lineage>
        <taxon>Eukaryota</taxon>
        <taxon>Fungi</taxon>
        <taxon>Dikarya</taxon>
        <taxon>Basidiomycota</taxon>
        <taxon>Agaricomycotina</taxon>
        <taxon>Agaricomycetes</taxon>
        <taxon>Agaricomycetidae</taxon>
        <taxon>Boletales</taxon>
        <taxon>Suillineae</taxon>
        <taxon>Suillaceae</taxon>
        <taxon>Suillus</taxon>
    </lineage>
</organism>
<evidence type="ECO:0000313" key="2">
    <source>
        <dbReference type="EMBL" id="KAG1893134.1"/>
    </source>
</evidence>
<dbReference type="AlphaFoldDB" id="A0AAD4DU08"/>
<dbReference type="GeneID" id="64662652"/>
<keyword evidence="1" id="KW-0472">Membrane</keyword>
<comment type="caution">
    <text evidence="2">The sequence shown here is derived from an EMBL/GenBank/DDBJ whole genome shotgun (WGS) entry which is preliminary data.</text>
</comment>
<dbReference type="Proteomes" id="UP001195769">
    <property type="component" value="Unassembled WGS sequence"/>
</dbReference>
<dbReference type="EMBL" id="JABBWK010000107">
    <property type="protein sequence ID" value="KAG1893134.1"/>
    <property type="molecule type" value="Genomic_DNA"/>
</dbReference>